<feature type="binding site" evidence="10">
    <location>
        <begin position="33"/>
        <end position="43"/>
    </location>
    <ligand>
        <name>ATP</name>
        <dbReference type="ChEBI" id="CHEBI:30616"/>
    </ligand>
</feature>
<accession>A0A0U2VJT0</accession>
<dbReference type="Pfam" id="PF06508">
    <property type="entry name" value="QueC"/>
    <property type="match status" value="1"/>
</dbReference>
<reference evidence="11 12" key="2">
    <citation type="journal article" date="2016" name="Genome Announc.">
        <title>Complete Genome Sequences of Two Interactive Moderate Thermophiles, Paenibacillus napthalenovorans 32O-Y and Paenibacillus sp. 32O-W.</title>
        <authorList>
            <person name="Butler R.R.III."/>
            <person name="Wang J."/>
            <person name="Stark B.C."/>
            <person name="Pombert J.F."/>
        </authorList>
    </citation>
    <scope>NUCLEOTIDE SEQUENCE [LARGE SCALE GENOMIC DNA]</scope>
    <source>
        <strain evidence="11 12">32O-Y</strain>
    </source>
</reference>
<feature type="binding site" evidence="10">
    <location>
        <position position="230"/>
    </location>
    <ligand>
        <name>Zn(2+)</name>
        <dbReference type="ChEBI" id="CHEBI:29105"/>
    </ligand>
</feature>
<feature type="binding site" evidence="10">
    <location>
        <position position="233"/>
    </location>
    <ligand>
        <name>Zn(2+)</name>
        <dbReference type="ChEBI" id="CHEBI:29105"/>
    </ligand>
</feature>
<comment type="catalytic activity">
    <reaction evidence="9 10">
        <text>7-carboxy-7-carbaguanine + NH4(+) + 2 ATP = 7-cyano-7-carbaguanine + 2 AMP + 2 diphosphate + 2 H(+)</text>
        <dbReference type="Rhea" id="RHEA:27982"/>
        <dbReference type="ChEBI" id="CHEBI:15378"/>
        <dbReference type="ChEBI" id="CHEBI:28938"/>
        <dbReference type="ChEBI" id="CHEBI:30616"/>
        <dbReference type="ChEBI" id="CHEBI:33019"/>
        <dbReference type="ChEBI" id="CHEBI:45075"/>
        <dbReference type="ChEBI" id="CHEBI:61036"/>
        <dbReference type="ChEBI" id="CHEBI:456215"/>
        <dbReference type="EC" id="6.3.4.20"/>
    </reaction>
</comment>
<reference evidence="12" key="1">
    <citation type="submission" date="2015-12" db="EMBL/GenBank/DDBJ databases">
        <title>Complete genome sequences of two moderately thermophilic Paenibacillus species.</title>
        <authorList>
            <person name="Butler R.III."/>
            <person name="Wang J."/>
            <person name="Stark B.C."/>
            <person name="Pombert J.-F."/>
        </authorList>
    </citation>
    <scope>NUCLEOTIDE SEQUENCE [LARGE SCALE GENOMIC DNA]</scope>
    <source>
        <strain evidence="12">32O-Y</strain>
    </source>
</reference>
<comment type="function">
    <text evidence="10">Catalyzes the ATP-dependent conversion of 7-carboxy-7-deazaguanine (CDG) to 7-cyano-7-deazaguanine (preQ(0)).</text>
</comment>
<sequence length="256" mass="27796">MSAAGLFGLKGPTNDTRVKAGIVLHMKKAVVILSGGLDSTTCMGIAQEAGYELYPITFDYGQRQRREIENARQVAEFYGVSDRHRVISLGFLKEFGGSALTDESIEVPPAGESGAVDSEIPITYVPGRNLLFLSIATSYAEVSGAEAIYIGVNALDYSGYPDCRPEFIRKVQEVMALATRVGVEGGPIRIETPLIHWTKAEIIREGMRLGVPYQLTTSCYNGQEEACGVCDSCRLRLKGFADAQATDPVPYRTGKE</sequence>
<dbReference type="Proteomes" id="UP000061660">
    <property type="component" value="Chromosome"/>
</dbReference>
<dbReference type="STRING" id="162209.IJ22_06610"/>
<keyword evidence="2 10" id="KW-0436">Ligase</keyword>
<dbReference type="GO" id="GO:0008270">
    <property type="term" value="F:zinc ion binding"/>
    <property type="evidence" value="ECO:0007669"/>
    <property type="project" value="UniProtKB-UniRule"/>
</dbReference>
<keyword evidence="5 10" id="KW-0862">Zinc</keyword>
<organism evidence="11 12">
    <name type="scientific">Paenibacillus naphthalenovorans</name>
    <dbReference type="NCBI Taxonomy" id="162209"/>
    <lineage>
        <taxon>Bacteria</taxon>
        <taxon>Bacillati</taxon>
        <taxon>Bacillota</taxon>
        <taxon>Bacilli</taxon>
        <taxon>Bacillales</taxon>
        <taxon>Paenibacillaceae</taxon>
        <taxon>Paenibacillus</taxon>
    </lineage>
</organism>
<dbReference type="Gene3D" id="3.40.50.620">
    <property type="entry name" value="HUPs"/>
    <property type="match status" value="1"/>
</dbReference>
<dbReference type="PATRIC" id="fig|162209.4.peg.700"/>
<comment type="similarity">
    <text evidence="7 10">Belongs to the QueC family.</text>
</comment>
<dbReference type="UniPathway" id="UPA00391"/>
<evidence type="ECO:0000256" key="9">
    <source>
        <dbReference type="ARBA" id="ARBA00047890"/>
    </source>
</evidence>
<dbReference type="PANTHER" id="PTHR42914:SF1">
    <property type="entry name" value="7-CYANO-7-DEAZAGUANINE SYNTHASE"/>
    <property type="match status" value="1"/>
</dbReference>
<keyword evidence="6 10" id="KW-0067">ATP-binding</keyword>
<evidence type="ECO:0000313" key="12">
    <source>
        <dbReference type="Proteomes" id="UP000061660"/>
    </source>
</evidence>
<dbReference type="GO" id="GO:0005524">
    <property type="term" value="F:ATP binding"/>
    <property type="evidence" value="ECO:0007669"/>
    <property type="project" value="UniProtKB-UniRule"/>
</dbReference>
<dbReference type="InterPro" id="IPR014729">
    <property type="entry name" value="Rossmann-like_a/b/a_fold"/>
</dbReference>
<evidence type="ECO:0000256" key="7">
    <source>
        <dbReference type="ARBA" id="ARBA00037993"/>
    </source>
</evidence>
<dbReference type="EMBL" id="CP013652">
    <property type="protein sequence ID" value="ALS21046.1"/>
    <property type="molecule type" value="Genomic_DNA"/>
</dbReference>
<dbReference type="AlphaFoldDB" id="A0A0U2VJT0"/>
<name>A0A0U2VJT0_9BACL</name>
<evidence type="ECO:0000256" key="10">
    <source>
        <dbReference type="HAMAP-Rule" id="MF_01633"/>
    </source>
</evidence>
<dbReference type="PIRSF" id="PIRSF006293">
    <property type="entry name" value="ExsB"/>
    <property type="match status" value="1"/>
</dbReference>
<dbReference type="InterPro" id="IPR018317">
    <property type="entry name" value="QueC"/>
</dbReference>
<dbReference type="SUPFAM" id="SSF52402">
    <property type="entry name" value="Adenine nucleotide alpha hydrolases-like"/>
    <property type="match status" value="1"/>
</dbReference>
<evidence type="ECO:0000256" key="8">
    <source>
        <dbReference type="ARBA" id="ARBA00039149"/>
    </source>
</evidence>
<comment type="pathway">
    <text evidence="1 10">Purine metabolism; 7-cyano-7-deazaguanine biosynthesis.</text>
</comment>
<evidence type="ECO:0000256" key="1">
    <source>
        <dbReference type="ARBA" id="ARBA00005061"/>
    </source>
</evidence>
<dbReference type="PANTHER" id="PTHR42914">
    <property type="entry name" value="7-CYANO-7-DEAZAGUANINE SYNTHASE"/>
    <property type="match status" value="1"/>
</dbReference>
<evidence type="ECO:0000313" key="11">
    <source>
        <dbReference type="EMBL" id="ALS21046.1"/>
    </source>
</evidence>
<evidence type="ECO:0000256" key="2">
    <source>
        <dbReference type="ARBA" id="ARBA00022598"/>
    </source>
</evidence>
<dbReference type="CDD" id="cd01995">
    <property type="entry name" value="QueC-like"/>
    <property type="match status" value="1"/>
</dbReference>
<dbReference type="GO" id="GO:0008616">
    <property type="term" value="P:tRNA queuosine(34) biosynthetic process"/>
    <property type="evidence" value="ECO:0007669"/>
    <property type="project" value="UniProtKB-UniRule"/>
</dbReference>
<protein>
    <recommendedName>
        <fullName evidence="8 10">7-cyano-7-deazaguanine synthase</fullName>
        <ecNumber evidence="8 10">6.3.4.20</ecNumber>
    </recommendedName>
    <alternativeName>
        <fullName evidence="10">7-cyano-7-carbaguanine synthase</fullName>
    </alternativeName>
    <alternativeName>
        <fullName evidence="10">PreQ(0) synthase</fullName>
    </alternativeName>
    <alternativeName>
        <fullName evidence="10">Queuosine biosynthesis protein QueC</fullName>
    </alternativeName>
</protein>
<evidence type="ECO:0000256" key="6">
    <source>
        <dbReference type="ARBA" id="ARBA00022840"/>
    </source>
</evidence>
<dbReference type="NCBIfam" id="TIGR00364">
    <property type="entry name" value="7-cyano-7-deazaguanine synthase QueC"/>
    <property type="match status" value="1"/>
</dbReference>
<comment type="subunit">
    <text evidence="10">Homodimer.</text>
</comment>
<feature type="binding site" evidence="10">
    <location>
        <position position="219"/>
    </location>
    <ligand>
        <name>Zn(2+)</name>
        <dbReference type="ChEBI" id="CHEBI:29105"/>
    </ligand>
</feature>
<evidence type="ECO:0000256" key="4">
    <source>
        <dbReference type="ARBA" id="ARBA00022741"/>
    </source>
</evidence>
<keyword evidence="4 10" id="KW-0547">Nucleotide-binding</keyword>
<keyword evidence="12" id="KW-1185">Reference proteome</keyword>
<evidence type="ECO:0000256" key="5">
    <source>
        <dbReference type="ARBA" id="ARBA00022833"/>
    </source>
</evidence>
<dbReference type="HAMAP" id="MF_01633">
    <property type="entry name" value="QueC"/>
    <property type="match status" value="1"/>
</dbReference>
<dbReference type="GO" id="GO:0016879">
    <property type="term" value="F:ligase activity, forming carbon-nitrogen bonds"/>
    <property type="evidence" value="ECO:0007669"/>
    <property type="project" value="UniProtKB-UniRule"/>
</dbReference>
<keyword evidence="10" id="KW-0671">Queuosine biosynthesis</keyword>
<comment type="cofactor">
    <cofactor evidence="10">
        <name>Zn(2+)</name>
        <dbReference type="ChEBI" id="CHEBI:29105"/>
    </cofactor>
    <text evidence="10">Binds 1 zinc ion per subunit.</text>
</comment>
<proteinExistence type="inferred from homology"/>
<gene>
    <name evidence="10" type="primary">queC</name>
    <name evidence="11" type="ORF">IJ22_06610</name>
</gene>
<feature type="binding site" evidence="10">
    <location>
        <position position="227"/>
    </location>
    <ligand>
        <name>Zn(2+)</name>
        <dbReference type="ChEBI" id="CHEBI:29105"/>
    </ligand>
</feature>
<evidence type="ECO:0000256" key="3">
    <source>
        <dbReference type="ARBA" id="ARBA00022723"/>
    </source>
</evidence>
<dbReference type="KEGG" id="pnp:IJ22_06610"/>
<keyword evidence="3 10" id="KW-0479">Metal-binding</keyword>
<dbReference type="EC" id="6.3.4.20" evidence="8 10"/>